<dbReference type="PANTHER" id="PTHR40633:SF1">
    <property type="entry name" value="GPI ANCHORED SERINE-THREONINE RICH PROTEIN (AFU_ORTHOLOGUE AFUA_1G03630)"/>
    <property type="match status" value="1"/>
</dbReference>
<evidence type="ECO:0000256" key="1">
    <source>
        <dbReference type="ARBA" id="ARBA00022729"/>
    </source>
</evidence>
<feature type="region of interest" description="Disordered" evidence="2">
    <location>
        <begin position="166"/>
        <end position="190"/>
    </location>
</feature>
<feature type="chain" id="PRO_5043429339" evidence="3">
    <location>
        <begin position="18"/>
        <end position="212"/>
    </location>
</feature>
<evidence type="ECO:0000256" key="3">
    <source>
        <dbReference type="SAM" id="SignalP"/>
    </source>
</evidence>
<keyword evidence="6" id="KW-1185">Reference proteome</keyword>
<proteinExistence type="predicted"/>
<dbReference type="InterPro" id="IPR018466">
    <property type="entry name" value="Kre9/Knh1-like_N"/>
</dbReference>
<name>A0AAV9GW92_9PEZI</name>
<dbReference type="Proteomes" id="UP001321760">
    <property type="component" value="Unassembled WGS sequence"/>
</dbReference>
<dbReference type="AlphaFoldDB" id="A0AAV9GW92"/>
<accession>A0AAV9GW92</accession>
<feature type="signal peptide" evidence="3">
    <location>
        <begin position="1"/>
        <end position="17"/>
    </location>
</feature>
<feature type="domain" description="Yeast cell wall synthesis Kre9/Knh1-like N-terminal" evidence="4">
    <location>
        <begin position="27"/>
        <end position="118"/>
    </location>
</feature>
<organism evidence="5 6">
    <name type="scientific">Podospora aff. communis PSN243</name>
    <dbReference type="NCBI Taxonomy" id="3040156"/>
    <lineage>
        <taxon>Eukaryota</taxon>
        <taxon>Fungi</taxon>
        <taxon>Dikarya</taxon>
        <taxon>Ascomycota</taxon>
        <taxon>Pezizomycotina</taxon>
        <taxon>Sordariomycetes</taxon>
        <taxon>Sordariomycetidae</taxon>
        <taxon>Sordariales</taxon>
        <taxon>Podosporaceae</taxon>
        <taxon>Podospora</taxon>
    </lineage>
</organism>
<dbReference type="PANTHER" id="PTHR40633">
    <property type="entry name" value="MATRIX PROTEIN, PUTATIVE (AFU_ORTHOLOGUE AFUA_8G05410)-RELATED"/>
    <property type="match status" value="1"/>
</dbReference>
<dbReference type="InterPro" id="IPR052982">
    <property type="entry name" value="SRP1/TIP1-like"/>
</dbReference>
<dbReference type="EMBL" id="MU865927">
    <property type="protein sequence ID" value="KAK4451687.1"/>
    <property type="molecule type" value="Genomic_DNA"/>
</dbReference>
<evidence type="ECO:0000313" key="6">
    <source>
        <dbReference type="Proteomes" id="UP001321760"/>
    </source>
</evidence>
<keyword evidence="1 3" id="KW-0732">Signal</keyword>
<reference evidence="5" key="1">
    <citation type="journal article" date="2023" name="Mol. Phylogenet. Evol.">
        <title>Genome-scale phylogeny and comparative genomics of the fungal order Sordariales.</title>
        <authorList>
            <person name="Hensen N."/>
            <person name="Bonometti L."/>
            <person name="Westerberg I."/>
            <person name="Brannstrom I.O."/>
            <person name="Guillou S."/>
            <person name="Cros-Aarteil S."/>
            <person name="Calhoun S."/>
            <person name="Haridas S."/>
            <person name="Kuo A."/>
            <person name="Mondo S."/>
            <person name="Pangilinan J."/>
            <person name="Riley R."/>
            <person name="LaButti K."/>
            <person name="Andreopoulos B."/>
            <person name="Lipzen A."/>
            <person name="Chen C."/>
            <person name="Yan M."/>
            <person name="Daum C."/>
            <person name="Ng V."/>
            <person name="Clum A."/>
            <person name="Steindorff A."/>
            <person name="Ohm R.A."/>
            <person name="Martin F."/>
            <person name="Silar P."/>
            <person name="Natvig D.O."/>
            <person name="Lalanne C."/>
            <person name="Gautier V."/>
            <person name="Ament-Velasquez S.L."/>
            <person name="Kruys A."/>
            <person name="Hutchinson M.I."/>
            <person name="Powell A.J."/>
            <person name="Barry K."/>
            <person name="Miller A.N."/>
            <person name="Grigoriev I.V."/>
            <person name="Debuchy R."/>
            <person name="Gladieux P."/>
            <person name="Hiltunen Thoren M."/>
            <person name="Johannesson H."/>
        </authorList>
    </citation>
    <scope>NUCLEOTIDE SEQUENCE</scope>
    <source>
        <strain evidence="5">PSN243</strain>
    </source>
</reference>
<evidence type="ECO:0000256" key="2">
    <source>
        <dbReference type="SAM" id="MobiDB-lite"/>
    </source>
</evidence>
<evidence type="ECO:0000313" key="5">
    <source>
        <dbReference type="EMBL" id="KAK4451687.1"/>
    </source>
</evidence>
<gene>
    <name evidence="5" type="ORF">QBC34DRAFT_400487</name>
</gene>
<dbReference type="Pfam" id="PF10342">
    <property type="entry name" value="Kre9_KNH"/>
    <property type="match status" value="1"/>
</dbReference>
<comment type="caution">
    <text evidence="5">The sequence shown here is derived from an EMBL/GenBank/DDBJ whole genome shotgun (WGS) entry which is preliminary data.</text>
</comment>
<sequence length="212" mass="21647">MRFSFAAALALATAVFAQTPGFDVISKPGNFEKVPAGTKYTIVWDPKPEHTGTVSLSLIGGKDQKSLQALGPIGKADNQDGKFEWDVSKTLGKEAIYGIQITWDEDTTIFQYSFPFHVSADGAAAGSDAPSSTPGSNSTATKTSILITSTPIGNLSTSSTSRLTTVVSSTSTSNPTRTTGASASTSTAGAAPANVGGTIALFGGLAMAVFAL</sequence>
<reference evidence="5" key="2">
    <citation type="submission" date="2023-05" db="EMBL/GenBank/DDBJ databases">
        <authorList>
            <consortium name="Lawrence Berkeley National Laboratory"/>
            <person name="Steindorff A."/>
            <person name="Hensen N."/>
            <person name="Bonometti L."/>
            <person name="Westerberg I."/>
            <person name="Brannstrom I.O."/>
            <person name="Guillou S."/>
            <person name="Cros-Aarteil S."/>
            <person name="Calhoun S."/>
            <person name="Haridas S."/>
            <person name="Kuo A."/>
            <person name="Mondo S."/>
            <person name="Pangilinan J."/>
            <person name="Riley R."/>
            <person name="Labutti K."/>
            <person name="Andreopoulos B."/>
            <person name="Lipzen A."/>
            <person name="Chen C."/>
            <person name="Yanf M."/>
            <person name="Daum C."/>
            <person name="Ng V."/>
            <person name="Clum A."/>
            <person name="Ohm R."/>
            <person name="Martin F."/>
            <person name="Silar P."/>
            <person name="Natvig D."/>
            <person name="Lalanne C."/>
            <person name="Gautier V."/>
            <person name="Ament-Velasquez S.L."/>
            <person name="Kruys A."/>
            <person name="Hutchinson M.I."/>
            <person name="Powell A.J."/>
            <person name="Barry K."/>
            <person name="Miller A.N."/>
            <person name="Grigoriev I.V."/>
            <person name="Debuchy R."/>
            <person name="Gladieux P."/>
            <person name="Thoren M.H."/>
            <person name="Johannesson H."/>
        </authorList>
    </citation>
    <scope>NUCLEOTIDE SEQUENCE</scope>
    <source>
        <strain evidence="5">PSN243</strain>
    </source>
</reference>
<evidence type="ECO:0000259" key="4">
    <source>
        <dbReference type="Pfam" id="PF10342"/>
    </source>
</evidence>
<protein>
    <submittedName>
        <fullName evidence="5">Ser-Thr-rich glycosyl-phosphatidyl-inositol-anchored membrane family-domain-containing protein</fullName>
    </submittedName>
</protein>